<sequence length="193" mass="22261">MIRTLPVFKATIARAAIALAATGLLAGCITGDYAYRNGGRGDYYYGQPSVDYRYEGYGGYGHYPYGDAYRFRSRYGYPYGGYPYHRGYPYYGGHYGYPYHYPYRPRPPVVIRPPRPDGSVPPPQHRPDGRPPWRNLDELRRRQQARGGNEQPQMAVPARPTIAEPRRAESRMDQLIRRSSEARPRESDERHEP</sequence>
<organism evidence="3 4">
    <name type="scientific">Lysobacter koreensis</name>
    <dbReference type="NCBI Taxonomy" id="266122"/>
    <lineage>
        <taxon>Bacteria</taxon>
        <taxon>Pseudomonadati</taxon>
        <taxon>Pseudomonadota</taxon>
        <taxon>Gammaproteobacteria</taxon>
        <taxon>Lysobacterales</taxon>
        <taxon>Lysobacteraceae</taxon>
        <taxon>Lysobacter</taxon>
    </lineage>
</organism>
<feature type="compositionally biased region" description="Basic and acidic residues" evidence="1">
    <location>
        <begin position="125"/>
        <end position="141"/>
    </location>
</feature>
<evidence type="ECO:0000256" key="1">
    <source>
        <dbReference type="SAM" id="MobiDB-lite"/>
    </source>
</evidence>
<dbReference type="EMBL" id="JBHTIH010000004">
    <property type="protein sequence ID" value="MFD0739619.1"/>
    <property type="molecule type" value="Genomic_DNA"/>
</dbReference>
<protein>
    <recommendedName>
        <fullName evidence="5">Lipoprotein</fullName>
    </recommendedName>
</protein>
<evidence type="ECO:0000256" key="2">
    <source>
        <dbReference type="SAM" id="SignalP"/>
    </source>
</evidence>
<name>A0ABW2YNL8_9GAMM</name>
<feature type="chain" id="PRO_5046400456" description="Lipoprotein" evidence="2">
    <location>
        <begin position="21"/>
        <end position="193"/>
    </location>
</feature>
<dbReference type="RefSeq" id="WP_386812650.1">
    <property type="nucleotide sequence ID" value="NZ_JBHTIH010000004.1"/>
</dbReference>
<evidence type="ECO:0000313" key="3">
    <source>
        <dbReference type="EMBL" id="MFD0739619.1"/>
    </source>
</evidence>
<reference evidence="4" key="1">
    <citation type="journal article" date="2019" name="Int. J. Syst. Evol. Microbiol.">
        <title>The Global Catalogue of Microorganisms (GCM) 10K type strain sequencing project: providing services to taxonomists for standard genome sequencing and annotation.</title>
        <authorList>
            <consortium name="The Broad Institute Genomics Platform"/>
            <consortium name="The Broad Institute Genome Sequencing Center for Infectious Disease"/>
            <person name="Wu L."/>
            <person name="Ma J."/>
        </authorList>
    </citation>
    <scope>NUCLEOTIDE SEQUENCE [LARGE SCALE GENOMIC DNA]</scope>
    <source>
        <strain evidence="4">CCUG 55491</strain>
    </source>
</reference>
<keyword evidence="2" id="KW-0732">Signal</keyword>
<accession>A0ABW2YNL8</accession>
<comment type="caution">
    <text evidence="3">The sequence shown here is derived from an EMBL/GenBank/DDBJ whole genome shotgun (WGS) entry which is preliminary data.</text>
</comment>
<feature type="region of interest" description="Disordered" evidence="1">
    <location>
        <begin position="108"/>
        <end position="193"/>
    </location>
</feature>
<keyword evidence="4" id="KW-1185">Reference proteome</keyword>
<proteinExistence type="predicted"/>
<feature type="signal peptide" evidence="2">
    <location>
        <begin position="1"/>
        <end position="20"/>
    </location>
</feature>
<evidence type="ECO:0000313" key="4">
    <source>
        <dbReference type="Proteomes" id="UP001597090"/>
    </source>
</evidence>
<gene>
    <name evidence="3" type="ORF">ACFQZQ_10045</name>
</gene>
<dbReference type="Proteomes" id="UP001597090">
    <property type="component" value="Unassembled WGS sequence"/>
</dbReference>
<evidence type="ECO:0008006" key="5">
    <source>
        <dbReference type="Google" id="ProtNLM"/>
    </source>
</evidence>
<dbReference type="PROSITE" id="PS51257">
    <property type="entry name" value="PROKAR_LIPOPROTEIN"/>
    <property type="match status" value="1"/>
</dbReference>
<feature type="compositionally biased region" description="Basic and acidic residues" evidence="1">
    <location>
        <begin position="164"/>
        <end position="193"/>
    </location>
</feature>